<keyword evidence="2" id="KW-1185">Reference proteome</keyword>
<name>A0A423VBL7_CYTCH</name>
<dbReference type="AlphaFoldDB" id="A0A423VBL7"/>
<dbReference type="Proteomes" id="UP000284375">
    <property type="component" value="Unassembled WGS sequence"/>
</dbReference>
<dbReference type="EMBL" id="LJZO01000068">
    <property type="protein sequence ID" value="ROV88341.1"/>
    <property type="molecule type" value="Genomic_DNA"/>
</dbReference>
<protein>
    <submittedName>
        <fullName evidence="1">Uncharacterized protein</fullName>
    </submittedName>
</protein>
<organism evidence="1 2">
    <name type="scientific">Cytospora chrysosperma</name>
    <name type="common">Cytospora canker fungus</name>
    <name type="synonym">Sphaeria chrysosperma</name>
    <dbReference type="NCBI Taxonomy" id="252740"/>
    <lineage>
        <taxon>Eukaryota</taxon>
        <taxon>Fungi</taxon>
        <taxon>Dikarya</taxon>
        <taxon>Ascomycota</taxon>
        <taxon>Pezizomycotina</taxon>
        <taxon>Sordariomycetes</taxon>
        <taxon>Sordariomycetidae</taxon>
        <taxon>Diaporthales</taxon>
        <taxon>Cytosporaceae</taxon>
        <taxon>Cytospora</taxon>
    </lineage>
</organism>
<evidence type="ECO:0000313" key="2">
    <source>
        <dbReference type="Proteomes" id="UP000284375"/>
    </source>
</evidence>
<proteinExistence type="predicted"/>
<gene>
    <name evidence="1" type="ORF">VSDG_09434</name>
</gene>
<reference evidence="1 2" key="1">
    <citation type="submission" date="2015-09" db="EMBL/GenBank/DDBJ databases">
        <title>Host preference determinants of Valsa canker pathogens revealed by comparative genomics.</title>
        <authorList>
            <person name="Yin Z."/>
            <person name="Huang L."/>
        </authorList>
    </citation>
    <scope>NUCLEOTIDE SEQUENCE [LARGE SCALE GENOMIC DNA]</scope>
    <source>
        <strain evidence="1 2">YSFL</strain>
    </source>
</reference>
<accession>A0A423VBL7</accession>
<sequence>MRGEFAGCNAQYDQQLMHERDDWYIGCINHAGRDYSVDDREQRGKQHGDKYSECVDIVIHGE</sequence>
<evidence type="ECO:0000313" key="1">
    <source>
        <dbReference type="EMBL" id="ROV88341.1"/>
    </source>
</evidence>
<dbReference type="OrthoDB" id="10577413at2759"/>
<comment type="caution">
    <text evidence="1">The sequence shown here is derived from an EMBL/GenBank/DDBJ whole genome shotgun (WGS) entry which is preliminary data.</text>
</comment>